<dbReference type="HOGENOM" id="CLU_955894_0_0_7"/>
<dbReference type="OrthoDB" id="5380727at2"/>
<name>Q1DG03_MYXXD</name>
<dbReference type="EMBL" id="CP000113">
    <property type="protein sequence ID" value="ABF85964.1"/>
    <property type="molecule type" value="Genomic_DNA"/>
</dbReference>
<dbReference type="AlphaFoldDB" id="Q1DG03"/>
<reference evidence="1 2" key="1">
    <citation type="journal article" date="2006" name="Proc. Natl. Acad. Sci. U.S.A.">
        <title>Evolution of sensory complexity recorded in a myxobacterial genome.</title>
        <authorList>
            <person name="Goldman B.S."/>
            <person name="Nierman W.C."/>
            <person name="Kaiser D."/>
            <person name="Slater S.C."/>
            <person name="Durkin A.S."/>
            <person name="Eisen J.A."/>
            <person name="Ronning C.M."/>
            <person name="Barbazuk W.B."/>
            <person name="Blanchard M."/>
            <person name="Field C."/>
            <person name="Halling C."/>
            <person name="Hinkle G."/>
            <person name="Iartchuk O."/>
            <person name="Kim H.S."/>
            <person name="Mackenzie C."/>
            <person name="Madupu R."/>
            <person name="Miller N."/>
            <person name="Shvartsbeyn A."/>
            <person name="Sullivan S.A."/>
            <person name="Vaudin M."/>
            <person name="Wiegand R."/>
            <person name="Kaplan H.B."/>
        </authorList>
    </citation>
    <scope>NUCLEOTIDE SEQUENCE [LARGE SCALE GENOMIC DNA]</scope>
    <source>
        <strain evidence="2">DK1622</strain>
    </source>
</reference>
<sequence length="291" mass="31319">MLAMIQVDELGEKTTFAEVARRFAGASWLASFLETEQLNDPETNGIVVPRIVNTGLRLDDTLKSGPGPWAVIIDGDLETSGDLVCTTDDYLTSTLIVTGNVRARNVRFAASARVGIEGDLVVGRGLGIVSGTWGDGGAVLWARSCEAALVLLDGNTSIDADRCRRTLVCGSTGWGEFTPDIHDHATFEEMFEPAAFDERGDLDFGRAMALANEGRSALRPEVENRLRGSKGLATREALAWLTSDPHCRELMALGDDRSMAVLAEQLAQRGHTVSIESLTRSVRAMLGARLA</sequence>
<dbReference type="STRING" id="246197.MXAN_0137"/>
<protein>
    <submittedName>
        <fullName evidence="1">Uncharacterized protein</fullName>
    </submittedName>
</protein>
<gene>
    <name evidence="1" type="ordered locus">MXAN_0137</name>
</gene>
<organism evidence="1 2">
    <name type="scientific">Myxococcus xanthus (strain DK1622)</name>
    <dbReference type="NCBI Taxonomy" id="246197"/>
    <lineage>
        <taxon>Bacteria</taxon>
        <taxon>Pseudomonadati</taxon>
        <taxon>Myxococcota</taxon>
        <taxon>Myxococcia</taxon>
        <taxon>Myxococcales</taxon>
        <taxon>Cystobacterineae</taxon>
        <taxon>Myxococcaceae</taxon>
        <taxon>Myxococcus</taxon>
    </lineage>
</organism>
<evidence type="ECO:0000313" key="1">
    <source>
        <dbReference type="EMBL" id="ABF85964.1"/>
    </source>
</evidence>
<dbReference type="KEGG" id="mxa:MXAN_0137"/>
<dbReference type="EnsemblBacteria" id="ABF85964">
    <property type="protein sequence ID" value="ABF85964"/>
    <property type="gene ID" value="MXAN_0137"/>
</dbReference>
<proteinExistence type="predicted"/>
<accession>Q1DG03</accession>
<evidence type="ECO:0000313" key="2">
    <source>
        <dbReference type="Proteomes" id="UP000002402"/>
    </source>
</evidence>
<dbReference type="Proteomes" id="UP000002402">
    <property type="component" value="Chromosome"/>
</dbReference>
<keyword evidence="2" id="KW-1185">Reference proteome</keyword>